<sequence>MITSTDMTFLNAVHDQDIGRAKENDLEAFMAPGSVQSISNSVDVKFNNDYTESNEAEYNDSDNSNDYSYNKKSVHEYLRIRNLVNINTLLIKSDFVTKNVNQESHISFYEPNTYAEATTLKLFSMFFENNVSCNVFDKYIKIVNKYMAESFGNVTDKLSTDKTCKSNQIEELNMTSPIIDFWECYQQIGH</sequence>
<dbReference type="RefSeq" id="XP_018285150.1">
    <property type="nucleotide sequence ID" value="XM_018437263.1"/>
</dbReference>
<dbReference type="GeneID" id="28998169"/>
<protein>
    <submittedName>
        <fullName evidence="1">Uncharacterized protein</fullName>
    </submittedName>
</protein>
<gene>
    <name evidence="1" type="ORF">PHYBLDRAFT_174496</name>
</gene>
<dbReference type="VEuPathDB" id="FungiDB:PHYBLDRAFT_174496"/>
<proteinExistence type="predicted"/>
<dbReference type="AlphaFoldDB" id="A0A167K295"/>
<dbReference type="Proteomes" id="UP000077315">
    <property type="component" value="Unassembled WGS sequence"/>
</dbReference>
<keyword evidence="2" id="KW-1185">Reference proteome</keyword>
<dbReference type="EMBL" id="KV441025">
    <property type="protein sequence ID" value="OAD67110.1"/>
    <property type="molecule type" value="Genomic_DNA"/>
</dbReference>
<accession>A0A167K295</accession>
<organism evidence="1 2">
    <name type="scientific">Phycomyces blakesleeanus (strain ATCC 8743b / DSM 1359 / FGSC 10004 / NBRC 33097 / NRRL 1555)</name>
    <dbReference type="NCBI Taxonomy" id="763407"/>
    <lineage>
        <taxon>Eukaryota</taxon>
        <taxon>Fungi</taxon>
        <taxon>Fungi incertae sedis</taxon>
        <taxon>Mucoromycota</taxon>
        <taxon>Mucoromycotina</taxon>
        <taxon>Mucoromycetes</taxon>
        <taxon>Mucorales</taxon>
        <taxon>Phycomycetaceae</taxon>
        <taxon>Phycomyces</taxon>
    </lineage>
</organism>
<evidence type="ECO:0000313" key="1">
    <source>
        <dbReference type="EMBL" id="OAD67110.1"/>
    </source>
</evidence>
<name>A0A167K295_PHYB8</name>
<evidence type="ECO:0000313" key="2">
    <source>
        <dbReference type="Proteomes" id="UP000077315"/>
    </source>
</evidence>
<dbReference type="InParanoid" id="A0A167K295"/>
<reference evidence="2" key="1">
    <citation type="submission" date="2015-06" db="EMBL/GenBank/DDBJ databases">
        <title>Expansion of signal transduction pathways in fungi by whole-genome duplication.</title>
        <authorList>
            <consortium name="DOE Joint Genome Institute"/>
            <person name="Corrochano L.M."/>
            <person name="Kuo A."/>
            <person name="Marcet-Houben M."/>
            <person name="Polaino S."/>
            <person name="Salamov A."/>
            <person name="Villalobos J.M."/>
            <person name="Alvarez M.I."/>
            <person name="Avalos J."/>
            <person name="Benito E.P."/>
            <person name="Benoit I."/>
            <person name="Burger G."/>
            <person name="Camino L.P."/>
            <person name="Canovas D."/>
            <person name="Cerda-Olmedo E."/>
            <person name="Cheng J.-F."/>
            <person name="Dominguez A."/>
            <person name="Elias M."/>
            <person name="Eslava A.P."/>
            <person name="Glaser F."/>
            <person name="Grimwood J."/>
            <person name="Gutierrez G."/>
            <person name="Heitman J."/>
            <person name="Henrissat B."/>
            <person name="Iturriaga E.A."/>
            <person name="Lang B.F."/>
            <person name="Lavin J.L."/>
            <person name="Lee S."/>
            <person name="Li W."/>
            <person name="Lindquist E."/>
            <person name="Lopez-Garcia S."/>
            <person name="Luque E.M."/>
            <person name="Marcos A.T."/>
            <person name="Martin J."/>
            <person name="McCluskey K."/>
            <person name="Medina H.R."/>
            <person name="Miralles-Duran A."/>
            <person name="Miyazaki A."/>
            <person name="Munoz-Torres E."/>
            <person name="Oguiza J.A."/>
            <person name="Ohm R."/>
            <person name="Olmedo M."/>
            <person name="Orejas M."/>
            <person name="Ortiz-Castellanos L."/>
            <person name="Pisabarro A.G."/>
            <person name="Rodriguez-Romero J."/>
            <person name="Ruiz-Herrera J."/>
            <person name="Ruiz-Vazquez R."/>
            <person name="Sanz C."/>
            <person name="Schackwitz W."/>
            <person name="Schmutz J."/>
            <person name="Shahriari M."/>
            <person name="Shelest E."/>
            <person name="Silva-Franco F."/>
            <person name="Soanes D."/>
            <person name="Syed K."/>
            <person name="Tagua V.G."/>
            <person name="Talbot N.J."/>
            <person name="Thon M."/>
            <person name="De vries R.P."/>
            <person name="Wiebenga A."/>
            <person name="Yadav J.S."/>
            <person name="Braun E.L."/>
            <person name="Baker S."/>
            <person name="Garre V."/>
            <person name="Horwitz B."/>
            <person name="Torres-Martinez S."/>
            <person name="Idnurm A."/>
            <person name="Herrera-Estrella A."/>
            <person name="Gabaldon T."/>
            <person name="Grigoriev I.V."/>
        </authorList>
    </citation>
    <scope>NUCLEOTIDE SEQUENCE [LARGE SCALE GENOMIC DNA]</scope>
    <source>
        <strain evidence="2">NRRL 1555(-)</strain>
    </source>
</reference>